<dbReference type="SUPFAM" id="SSF46785">
    <property type="entry name" value="Winged helix' DNA-binding domain"/>
    <property type="match status" value="1"/>
</dbReference>
<dbReference type="PROSITE" id="PS50995">
    <property type="entry name" value="HTH_MARR_2"/>
    <property type="match status" value="1"/>
</dbReference>
<evidence type="ECO:0000259" key="4">
    <source>
        <dbReference type="PROSITE" id="PS50995"/>
    </source>
</evidence>
<evidence type="ECO:0000256" key="3">
    <source>
        <dbReference type="ARBA" id="ARBA00023163"/>
    </source>
</evidence>
<dbReference type="PANTHER" id="PTHR33164">
    <property type="entry name" value="TRANSCRIPTIONAL REGULATOR, MARR FAMILY"/>
    <property type="match status" value="1"/>
</dbReference>
<dbReference type="InterPro" id="IPR039422">
    <property type="entry name" value="MarR/SlyA-like"/>
</dbReference>
<dbReference type="Pfam" id="PF01047">
    <property type="entry name" value="MarR"/>
    <property type="match status" value="1"/>
</dbReference>
<name>A0ABS2VL57_STRAS</name>
<dbReference type="Proteomes" id="UP000788262">
    <property type="component" value="Unassembled WGS sequence"/>
</dbReference>
<evidence type="ECO:0000313" key="6">
    <source>
        <dbReference type="Proteomes" id="UP000788262"/>
    </source>
</evidence>
<gene>
    <name evidence="5" type="ORF">JS756_06865</name>
</gene>
<evidence type="ECO:0000256" key="2">
    <source>
        <dbReference type="ARBA" id="ARBA00023125"/>
    </source>
</evidence>
<accession>A0ABS2VL57</accession>
<evidence type="ECO:0000256" key="1">
    <source>
        <dbReference type="ARBA" id="ARBA00023015"/>
    </source>
</evidence>
<dbReference type="InterPro" id="IPR036388">
    <property type="entry name" value="WH-like_DNA-bd_sf"/>
</dbReference>
<comment type="caution">
    <text evidence="5">The sequence shown here is derived from an EMBL/GenBank/DDBJ whole genome shotgun (WGS) entry which is preliminary data.</text>
</comment>
<dbReference type="PANTHER" id="PTHR33164:SF64">
    <property type="entry name" value="TRANSCRIPTIONAL REGULATOR SLYA"/>
    <property type="match status" value="1"/>
</dbReference>
<protein>
    <submittedName>
        <fullName evidence="5">Winged helix-turn-helix transcriptional regulator</fullName>
    </submittedName>
</protein>
<dbReference type="Gene3D" id="1.10.10.10">
    <property type="entry name" value="Winged helix-like DNA-binding domain superfamily/Winged helix DNA-binding domain"/>
    <property type="match status" value="1"/>
</dbReference>
<evidence type="ECO:0000313" key="5">
    <source>
        <dbReference type="EMBL" id="MBN0043832.1"/>
    </source>
</evidence>
<keyword evidence="6" id="KW-1185">Reference proteome</keyword>
<feature type="domain" description="HTH marR-type" evidence="4">
    <location>
        <begin position="1"/>
        <end position="139"/>
    </location>
</feature>
<keyword evidence="1" id="KW-0805">Transcription regulation</keyword>
<dbReference type="InterPro" id="IPR036390">
    <property type="entry name" value="WH_DNA-bd_sf"/>
</dbReference>
<sequence length="142" mass="15499">MALGPGDSPGFLLWHATLRWQRDIAAALGPMDLTHVQFVLLACAWWLNTRGEHPNQLALARQAGTDVKMTSQVLRALEAKGLIEREVDPADSRAKRLRVTVAGAELAPRAITAVETVDARFFQPVDHDDAVALLGRLAEPES</sequence>
<dbReference type="RefSeq" id="WP_205382040.1">
    <property type="nucleotide sequence ID" value="NZ_JAFFZS010000003.1"/>
</dbReference>
<dbReference type="InterPro" id="IPR000835">
    <property type="entry name" value="HTH_MarR-typ"/>
</dbReference>
<dbReference type="EMBL" id="JAFFZS010000003">
    <property type="protein sequence ID" value="MBN0043832.1"/>
    <property type="molecule type" value="Genomic_DNA"/>
</dbReference>
<reference evidence="5 6" key="1">
    <citation type="submission" date="2021-02" db="EMBL/GenBank/DDBJ databases">
        <title>Whole genome sequencing of Streptomyces actuosus VRA1.</title>
        <authorList>
            <person name="Sen G."/>
            <person name="Sen A."/>
        </authorList>
    </citation>
    <scope>NUCLEOTIDE SEQUENCE [LARGE SCALE GENOMIC DNA]</scope>
    <source>
        <strain evidence="5 6">VRA1</strain>
    </source>
</reference>
<keyword evidence="3" id="KW-0804">Transcription</keyword>
<keyword evidence="2" id="KW-0238">DNA-binding</keyword>
<dbReference type="SMART" id="SM00347">
    <property type="entry name" value="HTH_MARR"/>
    <property type="match status" value="1"/>
</dbReference>
<organism evidence="5 6">
    <name type="scientific">Streptomyces actuosus</name>
    <dbReference type="NCBI Taxonomy" id="1885"/>
    <lineage>
        <taxon>Bacteria</taxon>
        <taxon>Bacillati</taxon>
        <taxon>Actinomycetota</taxon>
        <taxon>Actinomycetes</taxon>
        <taxon>Kitasatosporales</taxon>
        <taxon>Streptomycetaceae</taxon>
        <taxon>Streptomyces</taxon>
    </lineage>
</organism>
<proteinExistence type="predicted"/>